<dbReference type="EMBL" id="JAHCQH010000012">
    <property type="protein sequence ID" value="MBS9475974.1"/>
    <property type="molecule type" value="Genomic_DNA"/>
</dbReference>
<dbReference type="InterPro" id="IPR016166">
    <property type="entry name" value="FAD-bd_PCMH"/>
</dbReference>
<dbReference type="Gene3D" id="3.30.465.10">
    <property type="match status" value="1"/>
</dbReference>
<evidence type="ECO:0000313" key="2">
    <source>
        <dbReference type="EMBL" id="MBS9475974.1"/>
    </source>
</evidence>
<dbReference type="Pfam" id="PF00941">
    <property type="entry name" value="FAD_binding_5"/>
    <property type="match status" value="1"/>
</dbReference>
<feature type="domain" description="FAD-binding PCMH-type" evidence="1">
    <location>
        <begin position="1"/>
        <end position="186"/>
    </location>
</feature>
<organism evidence="2 3">
    <name type="scientific">Ancylobacter radicis</name>
    <dbReference type="NCBI Taxonomy" id="2836179"/>
    <lineage>
        <taxon>Bacteria</taxon>
        <taxon>Pseudomonadati</taxon>
        <taxon>Pseudomonadota</taxon>
        <taxon>Alphaproteobacteria</taxon>
        <taxon>Hyphomicrobiales</taxon>
        <taxon>Xanthobacteraceae</taxon>
        <taxon>Ancylobacter</taxon>
    </lineage>
</organism>
<dbReference type="InterPro" id="IPR002346">
    <property type="entry name" value="Mopterin_DH_FAD-bd"/>
</dbReference>
<evidence type="ECO:0000259" key="1">
    <source>
        <dbReference type="PROSITE" id="PS51387"/>
    </source>
</evidence>
<protein>
    <submittedName>
        <fullName evidence="2">FAD binding domain-containing protein</fullName>
    </submittedName>
</protein>
<gene>
    <name evidence="2" type="ORF">KIP89_02520</name>
</gene>
<proteinExistence type="predicted"/>
<dbReference type="Proteomes" id="UP001166585">
    <property type="component" value="Unassembled WGS sequence"/>
</dbReference>
<dbReference type="PANTHER" id="PTHR42659">
    <property type="entry name" value="XANTHINE DEHYDROGENASE SUBUNIT C-RELATED"/>
    <property type="match status" value="1"/>
</dbReference>
<comment type="caution">
    <text evidence="2">The sequence shown here is derived from an EMBL/GenBank/DDBJ whole genome shotgun (WGS) entry which is preliminary data.</text>
</comment>
<sequence length="286" mass="30227">MDLNAVTAVLRPRTRSDLAALGTGETATAVSAGLAGGTFLAGGTWLFSEPQPGAHRLVDLTALGWTPLAIRDDVLSIAATCTIADLNAFEPPPDWRGGGLIRACCRAFLASFKVWNMATVGGNICLGLPAGPMISLVSALEGEALIWAPDGTERRMPVASFVRGPLDVALGPGEVLRAVEIPVAALRRRAAFRRASLTPLGRSGVLLIGTRGAAGDVRLTITAATRHPVVLAFDALPDAAALEQYITSMVPDALYYDDVHGRPDWRRHMTRLYAREIRAELAEGAA</sequence>
<evidence type="ECO:0000313" key="3">
    <source>
        <dbReference type="Proteomes" id="UP001166585"/>
    </source>
</evidence>
<reference evidence="2" key="1">
    <citation type="submission" date="2021-05" db="EMBL/GenBank/DDBJ databases">
        <authorList>
            <person name="Sun Q."/>
            <person name="Inoue M."/>
        </authorList>
    </citation>
    <scope>NUCLEOTIDE SEQUENCE</scope>
    <source>
        <strain evidence="2">VKM B-3255</strain>
    </source>
</reference>
<keyword evidence="3" id="KW-1185">Reference proteome</keyword>
<dbReference type="InterPro" id="IPR051312">
    <property type="entry name" value="Diverse_Substr_Oxidored"/>
</dbReference>
<dbReference type="SUPFAM" id="SSF56176">
    <property type="entry name" value="FAD-binding/transporter-associated domain-like"/>
    <property type="match status" value="1"/>
</dbReference>
<dbReference type="InterPro" id="IPR016169">
    <property type="entry name" value="FAD-bd_PCMH_sub2"/>
</dbReference>
<dbReference type="SUPFAM" id="SSF55447">
    <property type="entry name" value="CO dehydrogenase flavoprotein C-terminal domain-like"/>
    <property type="match status" value="1"/>
</dbReference>
<dbReference type="RefSeq" id="WP_213753834.1">
    <property type="nucleotide sequence ID" value="NZ_JAHCQH010000012.1"/>
</dbReference>
<accession>A0ABS5R2X1</accession>
<dbReference type="InterPro" id="IPR036683">
    <property type="entry name" value="CO_DH_flav_C_dom_sf"/>
</dbReference>
<dbReference type="InterPro" id="IPR036318">
    <property type="entry name" value="FAD-bd_PCMH-like_sf"/>
</dbReference>
<dbReference type="PROSITE" id="PS51387">
    <property type="entry name" value="FAD_PCMH"/>
    <property type="match status" value="1"/>
</dbReference>
<name>A0ABS5R2X1_9HYPH</name>
<dbReference type="PANTHER" id="PTHR42659:SF9">
    <property type="entry name" value="XANTHINE DEHYDROGENASE FAD-BINDING SUBUNIT XDHB-RELATED"/>
    <property type="match status" value="1"/>
</dbReference>